<feature type="region of interest" description="Disordered" evidence="12">
    <location>
        <begin position="1"/>
        <end position="25"/>
    </location>
</feature>
<sequence length="138" mass="15209">MSGYGRRKIQDREPPPHPTGGHRSSTMTYVVTDNCIRCKYTDCVEVCPVDCFYEGENMLVINPDECIDCGVCEPECPAEAISPDTEPGLDKWLELNAEYAAKWPNITAKKDALPEAKEMDGVAGKLEQYFSPEAGSGD</sequence>
<dbReference type="PROSITE" id="PS00198">
    <property type="entry name" value="4FE4S_FER_1"/>
    <property type="match status" value="1"/>
</dbReference>
<feature type="domain" description="4Fe-4S ferredoxin-type" evidence="13">
    <location>
        <begin position="26"/>
        <end position="56"/>
    </location>
</feature>
<evidence type="ECO:0000256" key="8">
    <source>
        <dbReference type="ARBA" id="ARBA00023004"/>
    </source>
</evidence>
<evidence type="ECO:0000259" key="13">
    <source>
        <dbReference type="PROSITE" id="PS51379"/>
    </source>
</evidence>
<evidence type="ECO:0000313" key="15">
    <source>
        <dbReference type="Proteomes" id="UP000003678"/>
    </source>
</evidence>
<dbReference type="GO" id="GO:0051539">
    <property type="term" value="F:4 iron, 4 sulfur cluster binding"/>
    <property type="evidence" value="ECO:0007669"/>
    <property type="project" value="UniProtKB-KW"/>
</dbReference>
<dbReference type="PANTHER" id="PTHR42859:SF2">
    <property type="entry name" value="FERREDOXIN"/>
    <property type="match status" value="1"/>
</dbReference>
<dbReference type="AlphaFoldDB" id="C0G8F8"/>
<keyword evidence="6 11" id="KW-0677">Repeat</keyword>
<reference evidence="14 15" key="1">
    <citation type="submission" date="2009-03" db="EMBL/GenBank/DDBJ databases">
        <authorList>
            <person name="Setubal J.C."/>
            <person name="Boyle S."/>
            <person name="Crasta O.R."/>
            <person name="Gillespie J.J."/>
            <person name="Kenyon R.W."/>
            <person name="Lu J."/>
            <person name="Mane S."/>
            <person name="Nagrani S."/>
            <person name="Shallom J.M."/>
            <person name="Shallom S."/>
            <person name="Shukla M."/>
            <person name="Snyder E.E."/>
            <person name="Sobral B.W."/>
            <person name="Wattam A.R."/>
            <person name="Will R."/>
            <person name="Williams K."/>
            <person name="Yoo H."/>
            <person name="Bruce D.H."/>
            <person name="Detter C."/>
            <person name="Munk C."/>
            <person name="Brettin T.S."/>
            <person name="Ficht T."/>
        </authorList>
    </citation>
    <scope>NUCLEOTIDE SEQUENCE [LARGE SCALE GENOMIC DNA]</scope>
    <source>
        <strain evidence="14 15">Cudo</strain>
    </source>
</reference>
<dbReference type="Pfam" id="PF11953">
    <property type="entry name" value="DUF3470"/>
    <property type="match status" value="1"/>
</dbReference>
<keyword evidence="3 11" id="KW-0813">Transport</keyword>
<dbReference type="GO" id="GO:0046872">
    <property type="term" value="F:metal ion binding"/>
    <property type="evidence" value="ECO:0007669"/>
    <property type="project" value="UniProtKB-KW"/>
</dbReference>
<feature type="domain" description="4Fe-4S ferredoxin-type" evidence="13">
    <location>
        <begin position="57"/>
        <end position="86"/>
    </location>
</feature>
<proteinExistence type="predicted"/>
<comment type="cofactor">
    <cofactor evidence="1 11">
        <name>[3Fe-4S] cluster</name>
        <dbReference type="ChEBI" id="CHEBI:21137"/>
    </cofactor>
</comment>
<dbReference type="PANTHER" id="PTHR42859">
    <property type="entry name" value="OXIDOREDUCTASE"/>
    <property type="match status" value="1"/>
</dbReference>
<keyword evidence="4 11" id="KW-0004">4Fe-4S</keyword>
<comment type="cofactor">
    <cofactor evidence="2 11">
        <name>[4Fe-4S] cluster</name>
        <dbReference type="ChEBI" id="CHEBI:49883"/>
    </cofactor>
</comment>
<evidence type="ECO:0000256" key="1">
    <source>
        <dbReference type="ARBA" id="ARBA00001927"/>
    </source>
</evidence>
<evidence type="ECO:0000256" key="12">
    <source>
        <dbReference type="SAM" id="MobiDB-lite"/>
    </source>
</evidence>
<keyword evidence="5 11" id="KW-0479">Metal-binding</keyword>
<protein>
    <recommendedName>
        <fullName evidence="11">Ferredoxin</fullName>
    </recommendedName>
</protein>
<keyword evidence="8 11" id="KW-0408">Iron</keyword>
<dbReference type="Proteomes" id="UP000003678">
    <property type="component" value="Unassembled WGS sequence"/>
</dbReference>
<dbReference type="PROSITE" id="PS51379">
    <property type="entry name" value="4FE4S_FER_2"/>
    <property type="match status" value="2"/>
</dbReference>
<evidence type="ECO:0000256" key="7">
    <source>
        <dbReference type="ARBA" id="ARBA00022982"/>
    </source>
</evidence>
<accession>C0G8F8</accession>
<keyword evidence="7 11" id="KW-0249">Electron transport</keyword>
<keyword evidence="10 11" id="KW-0003">3Fe-4S</keyword>
<evidence type="ECO:0000313" key="14">
    <source>
        <dbReference type="EMBL" id="EEH13222.1"/>
    </source>
</evidence>
<dbReference type="PRINTS" id="PR00354">
    <property type="entry name" value="7FE8SFRDOXIN"/>
</dbReference>
<evidence type="ECO:0000256" key="2">
    <source>
        <dbReference type="ARBA" id="ARBA00001966"/>
    </source>
</evidence>
<name>C0G8F8_9HYPH</name>
<evidence type="ECO:0000256" key="3">
    <source>
        <dbReference type="ARBA" id="ARBA00022448"/>
    </source>
</evidence>
<dbReference type="GO" id="GO:0009055">
    <property type="term" value="F:electron transfer activity"/>
    <property type="evidence" value="ECO:0007669"/>
    <property type="project" value="InterPro"/>
</dbReference>
<evidence type="ECO:0000256" key="11">
    <source>
        <dbReference type="RuleBase" id="RU364098"/>
    </source>
</evidence>
<dbReference type="NCBIfam" id="NF045490">
    <property type="entry name" value="FdxA_Protbact"/>
    <property type="match status" value="1"/>
</dbReference>
<comment type="function">
    <text evidence="11">Ferredoxins are iron-sulfur proteins that transfer electrons in a wide variety of metabolic reactions.</text>
</comment>
<gene>
    <name evidence="14" type="ORF">BCETI_6000133</name>
</gene>
<evidence type="ECO:0000256" key="9">
    <source>
        <dbReference type="ARBA" id="ARBA00023014"/>
    </source>
</evidence>
<dbReference type="InterPro" id="IPR050294">
    <property type="entry name" value="RnfB_subfamily"/>
</dbReference>
<dbReference type="InterPro" id="IPR017896">
    <property type="entry name" value="4Fe4S_Fe-S-bd"/>
</dbReference>
<evidence type="ECO:0000256" key="4">
    <source>
        <dbReference type="ARBA" id="ARBA00022485"/>
    </source>
</evidence>
<dbReference type="InterPro" id="IPR000813">
    <property type="entry name" value="7Fe_ferredoxin"/>
</dbReference>
<dbReference type="InterPro" id="IPR054829">
    <property type="entry name" value="FdxA"/>
</dbReference>
<dbReference type="Gene3D" id="3.30.70.20">
    <property type="match status" value="1"/>
</dbReference>
<dbReference type="Pfam" id="PF00037">
    <property type="entry name" value="Fer4"/>
    <property type="match status" value="1"/>
</dbReference>
<evidence type="ECO:0000256" key="6">
    <source>
        <dbReference type="ARBA" id="ARBA00022737"/>
    </source>
</evidence>
<dbReference type="EMBL" id="ACJD01000006">
    <property type="protein sequence ID" value="EEH13222.1"/>
    <property type="molecule type" value="Genomic_DNA"/>
</dbReference>
<dbReference type="SUPFAM" id="SSF54862">
    <property type="entry name" value="4Fe-4S ferredoxins"/>
    <property type="match status" value="1"/>
</dbReference>
<dbReference type="InterPro" id="IPR022569">
    <property type="entry name" value="Fd_C"/>
</dbReference>
<evidence type="ECO:0000256" key="10">
    <source>
        <dbReference type="ARBA" id="ARBA00023291"/>
    </source>
</evidence>
<dbReference type="InterPro" id="IPR017900">
    <property type="entry name" value="4Fe4S_Fe_S_CS"/>
</dbReference>
<comment type="caution">
    <text evidence="14">The sequence shown here is derived from an EMBL/GenBank/DDBJ whole genome shotgun (WGS) entry which is preliminary data.</text>
</comment>
<evidence type="ECO:0000256" key="5">
    <source>
        <dbReference type="ARBA" id="ARBA00022723"/>
    </source>
</evidence>
<dbReference type="GO" id="GO:0051538">
    <property type="term" value="F:3 iron, 4 sulfur cluster binding"/>
    <property type="evidence" value="ECO:0007669"/>
    <property type="project" value="UniProtKB-KW"/>
</dbReference>
<keyword evidence="9 11" id="KW-0411">Iron-sulfur</keyword>
<organism evidence="14 15">
    <name type="scientific">Brucella ceti str. Cudo</name>
    <dbReference type="NCBI Taxonomy" id="595497"/>
    <lineage>
        <taxon>Bacteria</taxon>
        <taxon>Pseudomonadati</taxon>
        <taxon>Pseudomonadota</taxon>
        <taxon>Alphaproteobacteria</taxon>
        <taxon>Hyphomicrobiales</taxon>
        <taxon>Brucellaceae</taxon>
        <taxon>Brucella/Ochrobactrum group</taxon>
        <taxon>Brucella</taxon>
    </lineage>
</organism>